<evidence type="ECO:0000313" key="3">
    <source>
        <dbReference type="Proteomes" id="UP001266305"/>
    </source>
</evidence>
<accession>A0ABQ9WFZ5</accession>
<name>A0ABQ9WFZ5_SAGOE</name>
<comment type="caution">
    <text evidence="2">The sequence shown here is derived from an EMBL/GenBank/DDBJ whole genome shotgun (WGS) entry which is preliminary data.</text>
</comment>
<protein>
    <submittedName>
        <fullName evidence="2">Uncharacterized protein</fullName>
    </submittedName>
</protein>
<feature type="region of interest" description="Disordered" evidence="1">
    <location>
        <begin position="18"/>
        <end position="41"/>
    </location>
</feature>
<dbReference type="Proteomes" id="UP001266305">
    <property type="component" value="Unassembled WGS sequence"/>
</dbReference>
<organism evidence="2 3">
    <name type="scientific">Saguinus oedipus</name>
    <name type="common">Cotton-top tamarin</name>
    <name type="synonym">Oedipomidas oedipus</name>
    <dbReference type="NCBI Taxonomy" id="9490"/>
    <lineage>
        <taxon>Eukaryota</taxon>
        <taxon>Metazoa</taxon>
        <taxon>Chordata</taxon>
        <taxon>Craniata</taxon>
        <taxon>Vertebrata</taxon>
        <taxon>Euteleostomi</taxon>
        <taxon>Mammalia</taxon>
        <taxon>Eutheria</taxon>
        <taxon>Euarchontoglires</taxon>
        <taxon>Primates</taxon>
        <taxon>Haplorrhini</taxon>
        <taxon>Platyrrhini</taxon>
        <taxon>Cebidae</taxon>
        <taxon>Callitrichinae</taxon>
        <taxon>Saguinus</taxon>
    </lineage>
</organism>
<dbReference type="EMBL" id="JASSZA010000001">
    <property type="protein sequence ID" value="KAK2120572.1"/>
    <property type="molecule type" value="Genomic_DNA"/>
</dbReference>
<feature type="non-terminal residue" evidence="2">
    <location>
        <position position="65"/>
    </location>
</feature>
<gene>
    <name evidence="2" type="ORF">P7K49_001958</name>
</gene>
<sequence>MQPLEAEEELEQHRLTAWQQDKRAQSSRQKQDLQGVAQGRGGGFWACGEAGGVSSGQPMHISASQ</sequence>
<evidence type="ECO:0000256" key="1">
    <source>
        <dbReference type="SAM" id="MobiDB-lite"/>
    </source>
</evidence>
<evidence type="ECO:0000313" key="2">
    <source>
        <dbReference type="EMBL" id="KAK2120572.1"/>
    </source>
</evidence>
<proteinExistence type="predicted"/>
<keyword evidence="3" id="KW-1185">Reference proteome</keyword>
<reference evidence="2 3" key="1">
    <citation type="submission" date="2023-05" db="EMBL/GenBank/DDBJ databases">
        <title>B98-5 Cell Line De Novo Hybrid Assembly: An Optical Mapping Approach.</title>
        <authorList>
            <person name="Kananen K."/>
            <person name="Auerbach J.A."/>
            <person name="Kautto E."/>
            <person name="Blachly J.S."/>
        </authorList>
    </citation>
    <scope>NUCLEOTIDE SEQUENCE [LARGE SCALE GENOMIC DNA]</scope>
    <source>
        <strain evidence="2">B95-8</strain>
        <tissue evidence="2">Cell line</tissue>
    </source>
</reference>